<keyword evidence="2" id="KW-0472">Membrane</keyword>
<dbReference type="EMBL" id="OIVN01002968">
    <property type="protein sequence ID" value="SPD07816.1"/>
    <property type="molecule type" value="Genomic_DNA"/>
</dbReference>
<name>A0A2N9GZY2_FAGSY</name>
<keyword evidence="2" id="KW-1133">Transmembrane helix</keyword>
<feature type="region of interest" description="Disordered" evidence="1">
    <location>
        <begin position="90"/>
        <end position="120"/>
    </location>
</feature>
<reference evidence="3" key="1">
    <citation type="submission" date="2018-02" db="EMBL/GenBank/DDBJ databases">
        <authorList>
            <person name="Cohen D.B."/>
            <person name="Kent A.D."/>
        </authorList>
    </citation>
    <scope>NUCLEOTIDE SEQUENCE</scope>
</reference>
<proteinExistence type="predicted"/>
<keyword evidence="2" id="KW-0812">Transmembrane</keyword>
<accession>A0A2N9GZY2</accession>
<evidence type="ECO:0000256" key="1">
    <source>
        <dbReference type="SAM" id="MobiDB-lite"/>
    </source>
</evidence>
<sequence>MTKEFAVPPVVFPSGANPVAGTGAQQRRVPTAPFQPQRPSSSSIPFMSFEIGSAAASTSSASIYGGPIGGGGGSVSGGANFEDEEPLLDELGIHPGTNLEENKVDPQPVPGQPDRSQGLGPIWSDPPLHVTLPLPITRRFAIAGFFVFWATRVCTALMVALADGGDEHRGLIAYACFLIYTLFSLLVIF</sequence>
<organism evidence="3">
    <name type="scientific">Fagus sylvatica</name>
    <name type="common">Beechnut</name>
    <dbReference type="NCBI Taxonomy" id="28930"/>
    <lineage>
        <taxon>Eukaryota</taxon>
        <taxon>Viridiplantae</taxon>
        <taxon>Streptophyta</taxon>
        <taxon>Embryophyta</taxon>
        <taxon>Tracheophyta</taxon>
        <taxon>Spermatophyta</taxon>
        <taxon>Magnoliopsida</taxon>
        <taxon>eudicotyledons</taxon>
        <taxon>Gunneridae</taxon>
        <taxon>Pentapetalae</taxon>
        <taxon>rosids</taxon>
        <taxon>fabids</taxon>
        <taxon>Fagales</taxon>
        <taxon>Fagaceae</taxon>
        <taxon>Fagus</taxon>
    </lineage>
</organism>
<feature type="region of interest" description="Disordered" evidence="1">
    <location>
        <begin position="1"/>
        <end position="45"/>
    </location>
</feature>
<protein>
    <submittedName>
        <fullName evidence="3">Uncharacterized protein</fullName>
    </submittedName>
</protein>
<feature type="transmembrane region" description="Helical" evidence="2">
    <location>
        <begin position="140"/>
        <end position="159"/>
    </location>
</feature>
<gene>
    <name evidence="3" type="ORF">FSB_LOCUS35698</name>
</gene>
<dbReference type="AlphaFoldDB" id="A0A2N9GZY2"/>
<evidence type="ECO:0000256" key="2">
    <source>
        <dbReference type="SAM" id="Phobius"/>
    </source>
</evidence>
<evidence type="ECO:0000313" key="3">
    <source>
        <dbReference type="EMBL" id="SPD07816.1"/>
    </source>
</evidence>
<feature type="transmembrane region" description="Helical" evidence="2">
    <location>
        <begin position="171"/>
        <end position="188"/>
    </location>
</feature>